<dbReference type="InterPro" id="IPR011059">
    <property type="entry name" value="Metal-dep_hydrolase_composite"/>
</dbReference>
<gene>
    <name evidence="13" type="primary">nagA</name>
    <name evidence="13" type="ORF">DP119_11285</name>
</gene>
<dbReference type="PIRSF" id="PIRSF038994">
    <property type="entry name" value="NagA"/>
    <property type="match status" value="1"/>
</dbReference>
<dbReference type="PANTHER" id="PTHR11113:SF14">
    <property type="entry name" value="N-ACETYLGLUCOSAMINE-6-PHOSPHATE DEACETYLASE"/>
    <property type="match status" value="1"/>
</dbReference>
<evidence type="ECO:0000256" key="8">
    <source>
        <dbReference type="ARBA" id="ARBA00060590"/>
    </source>
</evidence>
<comment type="catalytic activity">
    <reaction evidence="7">
        <text>N-acetyl-D-glucosamine 6-phosphate + H2O = D-glucosamine 6-phosphate + acetate</text>
        <dbReference type="Rhea" id="RHEA:22936"/>
        <dbReference type="ChEBI" id="CHEBI:15377"/>
        <dbReference type="ChEBI" id="CHEBI:30089"/>
        <dbReference type="ChEBI" id="CHEBI:57513"/>
        <dbReference type="ChEBI" id="CHEBI:58725"/>
        <dbReference type="EC" id="3.5.1.25"/>
    </reaction>
</comment>
<dbReference type="EC" id="3.5.1.25" evidence="2"/>
<comment type="similarity">
    <text evidence="1 9">Belongs to the metallo-dependent hydrolases superfamily. NagA family.</text>
</comment>
<accession>A0A365K3Y0</accession>
<organism evidence="13 14">
    <name type="scientific">Planococcus maitriensis</name>
    <dbReference type="NCBI Taxonomy" id="221799"/>
    <lineage>
        <taxon>Bacteria</taxon>
        <taxon>Bacillati</taxon>
        <taxon>Bacillota</taxon>
        <taxon>Bacilli</taxon>
        <taxon>Bacillales</taxon>
        <taxon>Caryophanaceae</taxon>
        <taxon>Planococcus</taxon>
    </lineage>
</organism>
<dbReference type="InterPro" id="IPR003764">
    <property type="entry name" value="GlcNAc_6-P_deAcase"/>
</dbReference>
<dbReference type="RefSeq" id="WP_112233275.1">
    <property type="nucleotide sequence ID" value="NZ_QLZQ01000004.1"/>
</dbReference>
<dbReference type="Gene3D" id="3.20.20.140">
    <property type="entry name" value="Metal-dependent hydrolases"/>
    <property type="match status" value="1"/>
</dbReference>
<comment type="caution">
    <text evidence="13">The sequence shown here is derived from an EMBL/GenBank/DDBJ whole genome shotgun (WGS) entry which is preliminary data.</text>
</comment>
<evidence type="ECO:0000313" key="14">
    <source>
        <dbReference type="Proteomes" id="UP000251869"/>
    </source>
</evidence>
<evidence type="ECO:0000256" key="10">
    <source>
        <dbReference type="PIRSR" id="PIRSR038994-1"/>
    </source>
</evidence>
<dbReference type="OrthoDB" id="9776488at2"/>
<dbReference type="SUPFAM" id="SSF51556">
    <property type="entry name" value="Metallo-dependent hydrolases"/>
    <property type="match status" value="1"/>
</dbReference>
<dbReference type="FunFam" id="3.20.20.140:FF:000004">
    <property type="entry name" value="N-acetylglucosamine-6-phosphate deacetylase"/>
    <property type="match status" value="1"/>
</dbReference>
<evidence type="ECO:0000313" key="13">
    <source>
        <dbReference type="EMBL" id="RAZ67340.1"/>
    </source>
</evidence>
<dbReference type="GO" id="GO:0006046">
    <property type="term" value="P:N-acetylglucosamine catabolic process"/>
    <property type="evidence" value="ECO:0007669"/>
    <property type="project" value="TreeGrafter"/>
</dbReference>
<dbReference type="Pfam" id="PF01979">
    <property type="entry name" value="Amidohydro_1"/>
    <property type="match status" value="1"/>
</dbReference>
<keyword evidence="4 11" id="KW-0479">Metal-binding</keyword>
<evidence type="ECO:0000256" key="11">
    <source>
        <dbReference type="PIRSR" id="PIRSR038994-3"/>
    </source>
</evidence>
<evidence type="ECO:0000256" key="2">
    <source>
        <dbReference type="ARBA" id="ARBA00011899"/>
    </source>
</evidence>
<comment type="pathway">
    <text evidence="8">Amino-sugar metabolism; N-acetylneuraminate degradation; D-fructose 6-phosphate from N-acetylneuraminate: step 4/5.</text>
</comment>
<feature type="binding site" evidence="11">
    <location>
        <position position="195"/>
    </location>
    <ligand>
        <name>Zn(2+)</name>
        <dbReference type="ChEBI" id="CHEBI:29105"/>
    </ligand>
</feature>
<dbReference type="InterPro" id="IPR032466">
    <property type="entry name" value="Metal_Hydrolase"/>
</dbReference>
<evidence type="ECO:0000256" key="1">
    <source>
        <dbReference type="ARBA" id="ARBA00010716"/>
    </source>
</evidence>
<evidence type="ECO:0000259" key="12">
    <source>
        <dbReference type="Pfam" id="PF01979"/>
    </source>
</evidence>
<evidence type="ECO:0000256" key="4">
    <source>
        <dbReference type="ARBA" id="ARBA00022723"/>
    </source>
</evidence>
<proteinExistence type="inferred from homology"/>
<evidence type="ECO:0000256" key="3">
    <source>
        <dbReference type="ARBA" id="ARBA00018029"/>
    </source>
</evidence>
<dbReference type="NCBIfam" id="TIGR00221">
    <property type="entry name" value="nagA"/>
    <property type="match status" value="1"/>
</dbReference>
<feature type="active site" description="Proton donor/acceptor" evidence="10">
    <location>
        <position position="271"/>
    </location>
</feature>
<keyword evidence="6 9" id="KW-0119">Carbohydrate metabolism</keyword>
<dbReference type="Proteomes" id="UP000251869">
    <property type="component" value="Unassembled WGS sequence"/>
</dbReference>
<dbReference type="SUPFAM" id="SSF51338">
    <property type="entry name" value="Composite domain of metallo-dependent hydrolases"/>
    <property type="match status" value="1"/>
</dbReference>
<dbReference type="CDD" id="cd00854">
    <property type="entry name" value="NagA"/>
    <property type="match status" value="1"/>
</dbReference>
<dbReference type="InterPro" id="IPR006680">
    <property type="entry name" value="Amidohydro-rel"/>
</dbReference>
<evidence type="ECO:0000256" key="5">
    <source>
        <dbReference type="ARBA" id="ARBA00022801"/>
    </source>
</evidence>
<evidence type="ECO:0000256" key="7">
    <source>
        <dbReference type="ARBA" id="ARBA00047647"/>
    </source>
</evidence>
<name>A0A365K3Y0_9BACL</name>
<protein>
    <recommendedName>
        <fullName evidence="3">N-acetylglucosamine-6-phosphate deacetylase</fullName>
        <ecNumber evidence="2">3.5.1.25</ecNumber>
    </recommendedName>
</protein>
<dbReference type="GO" id="GO:0046872">
    <property type="term" value="F:metal ion binding"/>
    <property type="evidence" value="ECO:0007669"/>
    <property type="project" value="UniProtKB-KW"/>
</dbReference>
<evidence type="ECO:0000256" key="6">
    <source>
        <dbReference type="ARBA" id="ARBA00023277"/>
    </source>
</evidence>
<comment type="cofactor">
    <cofactor evidence="11">
        <name>a divalent metal cation</name>
        <dbReference type="ChEBI" id="CHEBI:60240"/>
    </cofactor>
    <text evidence="11">Binds 1 divalent metal cation per subunit.</text>
</comment>
<dbReference type="AlphaFoldDB" id="A0A365K3Y0"/>
<feature type="domain" description="Amidohydrolase-related" evidence="12">
    <location>
        <begin position="51"/>
        <end position="375"/>
    </location>
</feature>
<dbReference type="Gene3D" id="2.30.40.10">
    <property type="entry name" value="Urease, subunit C, domain 1"/>
    <property type="match status" value="1"/>
</dbReference>
<feature type="binding site" evidence="11">
    <location>
        <position position="213"/>
    </location>
    <ligand>
        <name>Zn(2+)</name>
        <dbReference type="ChEBI" id="CHEBI:29105"/>
    </ligand>
</feature>
<sequence length="380" mass="40106">MGKSLLFSNVLVVDEDGVERIDVLTADGRIEKMGHGLVAKDAQAFDGRGKILMPGFIDIHVHGANGFDVMDADAAALSGIAQALPKEGVTAFVATTMTQTEGRIAHAVETAGKYRSADGEAELLGIHLEGPFLSPEQAGAQNPEHFLKPELDLFNHWQVLGGGHIRIVTLAPELEGADKFIAGLEASGVIASIGHSAATYEQAVASNAQHVTHLFNQMTAFHHREPGVVGAAMLDSRFRVELIADLIHSHPAAVKLAYQQIGAGRLILITDAMRAKGLGYGNYDLGGQTVVVDETGARIQTGRLAGSVLTMDRALRNVRDLAQCSLPELAQMSSGNAAAALGLHGKGKIARGMDADLVLMTEALEVELTVCRGEIAFSAN</sequence>
<feature type="binding site" evidence="11">
    <location>
        <position position="129"/>
    </location>
    <ligand>
        <name>Zn(2+)</name>
        <dbReference type="ChEBI" id="CHEBI:29105"/>
    </ligand>
</feature>
<keyword evidence="14" id="KW-1185">Reference proteome</keyword>
<evidence type="ECO:0000256" key="9">
    <source>
        <dbReference type="PIRNR" id="PIRNR038994"/>
    </source>
</evidence>
<reference evidence="13 14" key="1">
    <citation type="submission" date="2018-06" db="EMBL/GenBank/DDBJ databases">
        <title>The draft genome sequences of strains SCU63 and S1.</title>
        <authorList>
            <person name="Gan L."/>
        </authorList>
    </citation>
    <scope>NUCLEOTIDE SEQUENCE [LARGE SCALE GENOMIC DNA]</scope>
    <source>
        <strain evidence="13 14">S1</strain>
    </source>
</reference>
<dbReference type="EMBL" id="QLZQ01000004">
    <property type="protein sequence ID" value="RAZ67340.1"/>
    <property type="molecule type" value="Genomic_DNA"/>
</dbReference>
<keyword evidence="5 9" id="KW-0378">Hydrolase</keyword>
<dbReference type="PANTHER" id="PTHR11113">
    <property type="entry name" value="N-ACETYLGLUCOSAMINE-6-PHOSPHATE DEACETYLASE"/>
    <property type="match status" value="1"/>
</dbReference>
<dbReference type="GO" id="GO:0008448">
    <property type="term" value="F:N-acetylglucosamine-6-phosphate deacetylase activity"/>
    <property type="evidence" value="ECO:0007669"/>
    <property type="project" value="UniProtKB-EC"/>
</dbReference>